<name>A0AAE4FTP5_9CYAN</name>
<comment type="caution">
    <text evidence="1">The sequence shown here is derived from an EMBL/GenBank/DDBJ whole genome shotgun (WGS) entry which is preliminary data.</text>
</comment>
<dbReference type="AlphaFoldDB" id="A0AAE4FTP5"/>
<reference evidence="2" key="1">
    <citation type="submission" date="2023-07" db="EMBL/GenBank/DDBJ databases">
        <authorList>
            <person name="Luz R."/>
            <person name="Cordeiro R."/>
            <person name="Fonseca A."/>
            <person name="Goncalves V."/>
        </authorList>
    </citation>
    <scope>NUCLEOTIDE SEQUENCE [LARGE SCALE GENOMIC DNA]</scope>
    <source>
        <strain evidence="2">BACA0444</strain>
    </source>
</reference>
<evidence type="ECO:0000313" key="2">
    <source>
        <dbReference type="Proteomes" id="UP001268256"/>
    </source>
</evidence>
<evidence type="ECO:0000313" key="1">
    <source>
        <dbReference type="EMBL" id="MDS3862070.1"/>
    </source>
</evidence>
<gene>
    <name evidence="1" type="ORF">RIF25_14805</name>
</gene>
<accession>A0AAE4FTP5</accession>
<organism evidence="1 2">
    <name type="scientific">Pseudocalidococcus azoricus BACA0444</name>
    <dbReference type="NCBI Taxonomy" id="2918990"/>
    <lineage>
        <taxon>Bacteria</taxon>
        <taxon>Bacillati</taxon>
        <taxon>Cyanobacteriota</taxon>
        <taxon>Cyanophyceae</taxon>
        <taxon>Acaryochloridales</taxon>
        <taxon>Thermosynechococcaceae</taxon>
        <taxon>Pseudocalidococcus</taxon>
        <taxon>Pseudocalidococcus azoricus</taxon>
    </lineage>
</organism>
<keyword evidence="2" id="KW-1185">Reference proteome</keyword>
<dbReference type="RefSeq" id="WP_322879283.1">
    <property type="nucleotide sequence ID" value="NZ_JAVMIP010000021.1"/>
</dbReference>
<dbReference type="EMBL" id="JAVMIP010000021">
    <property type="protein sequence ID" value="MDS3862070.1"/>
    <property type="molecule type" value="Genomic_DNA"/>
</dbReference>
<sequence length="59" mass="6844">MGTLIGLVLVMLYLAGGWKFWNGFERTSYAQSRFILTILWPVMITNKTYRQNFARALKG</sequence>
<protein>
    <submittedName>
        <fullName evidence="1">Uncharacterized protein</fullName>
    </submittedName>
</protein>
<proteinExistence type="predicted"/>
<dbReference type="Proteomes" id="UP001268256">
    <property type="component" value="Unassembled WGS sequence"/>
</dbReference>